<accession>A0A817ADE5</accession>
<evidence type="ECO:0000313" key="6">
    <source>
        <dbReference type="EMBL" id="CAF2256336.1"/>
    </source>
</evidence>
<dbReference type="AlphaFoldDB" id="A0A817ADE5"/>
<name>A0A817ADE5_9BILA</name>
<dbReference type="EMBL" id="CAJOBI010004486">
    <property type="protein sequence ID" value="CAF4003329.1"/>
    <property type="molecule type" value="Genomic_DNA"/>
</dbReference>
<protein>
    <submittedName>
        <fullName evidence="6">Uncharacterized protein</fullName>
    </submittedName>
</protein>
<dbReference type="Proteomes" id="UP000681967">
    <property type="component" value="Unassembled WGS sequence"/>
</dbReference>
<dbReference type="EMBL" id="CAJOBJ010004574">
    <property type="protein sequence ID" value="CAF4004789.1"/>
    <property type="molecule type" value="Genomic_DNA"/>
</dbReference>
<evidence type="ECO:0000313" key="8">
    <source>
        <dbReference type="EMBL" id="CAF4004789.1"/>
    </source>
</evidence>
<dbReference type="EMBL" id="CAJNRG010011103">
    <property type="protein sequence ID" value="CAF2129092.1"/>
    <property type="molecule type" value="Genomic_DNA"/>
</dbReference>
<evidence type="ECO:0000313" key="11">
    <source>
        <dbReference type="EMBL" id="CAF4183242.1"/>
    </source>
</evidence>
<keyword evidence="13" id="KW-1185">Reference proteome</keyword>
<gene>
    <name evidence="9" type="ORF">BYL167_LOCUS15337</name>
    <name evidence="2" type="ORF">CJN711_LOCUS26410</name>
    <name evidence="8" type="ORF">GIL414_LOCUS11967</name>
    <name evidence="3" type="ORF">KQP761_LOCUS24430</name>
    <name evidence="6" type="ORF">MBJ925_LOCUS38220</name>
    <name evidence="10" type="ORF">OVN521_LOCUS19542</name>
    <name evidence="7" type="ORF">SMN809_LOCUS12059</name>
    <name evidence="11" type="ORF">UXM345_LOCUS26982</name>
    <name evidence="5" type="ORF">WKI299_LOCUS34372</name>
    <name evidence="4" type="ORF">XDN619_LOCUS24377</name>
</gene>
<evidence type="ECO:0000313" key="10">
    <source>
        <dbReference type="EMBL" id="CAF4077073.1"/>
    </source>
</evidence>
<evidence type="ECO:0000313" key="4">
    <source>
        <dbReference type="EMBL" id="CAF2129092.1"/>
    </source>
</evidence>
<dbReference type="EMBL" id="CAJNRE010021321">
    <property type="protein sequence ID" value="CAF2256336.1"/>
    <property type="molecule type" value="Genomic_DNA"/>
</dbReference>
<dbReference type="Proteomes" id="UP000663887">
    <property type="component" value="Unassembled WGS sequence"/>
</dbReference>
<reference evidence="6" key="1">
    <citation type="submission" date="2021-02" db="EMBL/GenBank/DDBJ databases">
        <authorList>
            <person name="Nowell W R."/>
        </authorList>
    </citation>
    <scope>NUCLEOTIDE SEQUENCE</scope>
</reference>
<dbReference type="EMBL" id="CAJOBH010005640">
    <property type="protein sequence ID" value="CAF4031102.1"/>
    <property type="molecule type" value="Genomic_DNA"/>
</dbReference>
<keyword evidence="1" id="KW-0732">Signal</keyword>
<dbReference type="Proteomes" id="UP000663856">
    <property type="component" value="Unassembled WGS sequence"/>
</dbReference>
<evidence type="ECO:0000313" key="9">
    <source>
        <dbReference type="EMBL" id="CAF4031102.1"/>
    </source>
</evidence>
<feature type="signal peptide" evidence="1">
    <location>
        <begin position="1"/>
        <end position="20"/>
    </location>
</feature>
<dbReference type="Proteomes" id="UP000681720">
    <property type="component" value="Unassembled WGS sequence"/>
</dbReference>
<dbReference type="Proteomes" id="UP000663834">
    <property type="component" value="Unassembled WGS sequence"/>
</dbReference>
<evidence type="ECO:0000313" key="2">
    <source>
        <dbReference type="EMBL" id="CAF1485592.1"/>
    </source>
</evidence>
<dbReference type="Proteomes" id="UP000676336">
    <property type="component" value="Unassembled WGS sequence"/>
</dbReference>
<comment type="caution">
    <text evidence="6">The sequence shown here is derived from an EMBL/GenBank/DDBJ whole genome shotgun (WGS) entry which is preliminary data.</text>
</comment>
<evidence type="ECO:0000313" key="12">
    <source>
        <dbReference type="Proteomes" id="UP000663824"/>
    </source>
</evidence>
<evidence type="ECO:0000256" key="1">
    <source>
        <dbReference type="SAM" id="SignalP"/>
    </source>
</evidence>
<feature type="chain" id="PRO_5036230993" evidence="1">
    <location>
        <begin position="21"/>
        <end position="194"/>
    </location>
</feature>
<sequence length="194" mass="23005">MMIGLLTIFLLWWYLVLNEASIYLYDAEDSSSVQVYDCLYHDPIYYCRRPVEPISLQRSPENWHCHHGIRYSFEFLMHNNITVNQVLHRWKSTLDRAEEYAHYLNYFREINGREEYICNCTIEGSFGRHCEYSLPVGLTFQDVVTAKFVREGAKLNYIGDIVCYKTLQCDFGLLCLDWRDICDGQQQCMFGLDE</sequence>
<dbReference type="EMBL" id="CAJOBF010005681">
    <property type="protein sequence ID" value="CAF4183242.1"/>
    <property type="molecule type" value="Genomic_DNA"/>
</dbReference>
<dbReference type="EMBL" id="CAJNOW010013259">
    <property type="protein sequence ID" value="CAF1619134.1"/>
    <property type="molecule type" value="Genomic_DNA"/>
</dbReference>
<dbReference type="EMBL" id="CAJNRF010016410">
    <property type="protein sequence ID" value="CAF2198614.1"/>
    <property type="molecule type" value="Genomic_DNA"/>
</dbReference>
<organism evidence="6 12">
    <name type="scientific">Rotaria magnacalcarata</name>
    <dbReference type="NCBI Taxonomy" id="392030"/>
    <lineage>
        <taxon>Eukaryota</taxon>
        <taxon>Metazoa</taxon>
        <taxon>Spiralia</taxon>
        <taxon>Gnathifera</taxon>
        <taxon>Rotifera</taxon>
        <taxon>Eurotatoria</taxon>
        <taxon>Bdelloidea</taxon>
        <taxon>Philodinida</taxon>
        <taxon>Philodinidae</taxon>
        <taxon>Rotaria</taxon>
    </lineage>
</organism>
<dbReference type="EMBL" id="CAJNOV010012443">
    <property type="protein sequence ID" value="CAF1485592.1"/>
    <property type="molecule type" value="Genomic_DNA"/>
</dbReference>
<dbReference type="OrthoDB" id="9988974at2759"/>
<evidence type="ECO:0000313" key="13">
    <source>
        <dbReference type="Proteomes" id="UP000663866"/>
    </source>
</evidence>
<dbReference type="Proteomes" id="UP000663866">
    <property type="component" value="Unassembled WGS sequence"/>
</dbReference>
<dbReference type="Proteomes" id="UP000663842">
    <property type="component" value="Unassembled WGS sequence"/>
</dbReference>
<evidence type="ECO:0000313" key="5">
    <source>
        <dbReference type="EMBL" id="CAF2198614.1"/>
    </source>
</evidence>
<evidence type="ECO:0000313" key="7">
    <source>
        <dbReference type="EMBL" id="CAF4003329.1"/>
    </source>
</evidence>
<evidence type="ECO:0000313" key="3">
    <source>
        <dbReference type="EMBL" id="CAF1619134.1"/>
    </source>
</evidence>
<dbReference type="Proteomes" id="UP000663855">
    <property type="component" value="Unassembled WGS sequence"/>
</dbReference>
<proteinExistence type="predicted"/>
<dbReference type="Proteomes" id="UP000663824">
    <property type="component" value="Unassembled WGS sequence"/>
</dbReference>
<dbReference type="EMBL" id="CAJOBG010003708">
    <property type="protein sequence ID" value="CAF4077073.1"/>
    <property type="molecule type" value="Genomic_DNA"/>
</dbReference>